<gene>
    <name evidence="1" type="primary">yqfC</name>
    <name evidence="1" type="ORF">GCM10008906_36310</name>
</gene>
<evidence type="ECO:0000313" key="2">
    <source>
        <dbReference type="Proteomes" id="UP001501510"/>
    </source>
</evidence>
<accession>A0ABP3V2X7</accession>
<reference evidence="2" key="1">
    <citation type="journal article" date="2019" name="Int. J. Syst. Evol. Microbiol.">
        <title>The Global Catalogue of Microorganisms (GCM) 10K type strain sequencing project: providing services to taxonomists for standard genome sequencing and annotation.</title>
        <authorList>
            <consortium name="The Broad Institute Genomics Platform"/>
            <consortium name="The Broad Institute Genome Sequencing Center for Infectious Disease"/>
            <person name="Wu L."/>
            <person name="Ma J."/>
        </authorList>
    </citation>
    <scope>NUCLEOTIDE SEQUENCE [LARGE SCALE GENOMIC DNA]</scope>
    <source>
        <strain evidence="2">JCM 1407</strain>
    </source>
</reference>
<dbReference type="InterPro" id="IPR022476">
    <property type="entry name" value="Spore_YabP/YqfC"/>
</dbReference>
<protein>
    <submittedName>
        <fullName evidence="1">Sporulation protein YqfC</fullName>
    </submittedName>
</protein>
<evidence type="ECO:0000313" key="1">
    <source>
        <dbReference type="EMBL" id="GAA0747327.1"/>
    </source>
</evidence>
<dbReference type="Pfam" id="PF07873">
    <property type="entry name" value="YabP"/>
    <property type="match status" value="1"/>
</dbReference>
<dbReference type="Proteomes" id="UP001501510">
    <property type="component" value="Unassembled WGS sequence"/>
</dbReference>
<dbReference type="InterPro" id="IPR022477">
    <property type="entry name" value="Spore_YqfC"/>
</dbReference>
<name>A0ABP3V2X7_9CLOT</name>
<proteinExistence type="predicted"/>
<sequence length="94" mass="10500">MGKKFYKTRQTIAEKLELPKDIVLNLPKIVVTGDREITIENHRGVISFDDDEVKVNSGSGLICIYGKNFEILFMGGTTITIGGSFKSVVYEKDE</sequence>
<keyword evidence="2" id="KW-1185">Reference proteome</keyword>
<organism evidence="1 2">
    <name type="scientific">Clostridium oceanicum</name>
    <dbReference type="NCBI Taxonomy" id="1543"/>
    <lineage>
        <taxon>Bacteria</taxon>
        <taxon>Bacillati</taxon>
        <taxon>Bacillota</taxon>
        <taxon>Clostridia</taxon>
        <taxon>Eubacteriales</taxon>
        <taxon>Clostridiaceae</taxon>
        <taxon>Clostridium</taxon>
    </lineage>
</organism>
<dbReference type="EMBL" id="BAAACG010000019">
    <property type="protein sequence ID" value="GAA0747327.1"/>
    <property type="molecule type" value="Genomic_DNA"/>
</dbReference>
<comment type="caution">
    <text evidence="1">The sequence shown here is derived from an EMBL/GenBank/DDBJ whole genome shotgun (WGS) entry which is preliminary data.</text>
</comment>
<dbReference type="RefSeq" id="WP_343764068.1">
    <property type="nucleotide sequence ID" value="NZ_BAAACG010000019.1"/>
</dbReference>
<dbReference type="NCBIfam" id="TIGR02856">
    <property type="entry name" value="spore_yqfC"/>
    <property type="match status" value="1"/>
</dbReference>